<evidence type="ECO:0000313" key="7">
    <source>
        <dbReference type="EMBL" id="MBE9608216.1"/>
    </source>
</evidence>
<dbReference type="GO" id="GO:0005886">
    <property type="term" value="C:plasma membrane"/>
    <property type="evidence" value="ECO:0007669"/>
    <property type="project" value="UniProtKB-SubCell"/>
</dbReference>
<evidence type="ECO:0000256" key="3">
    <source>
        <dbReference type="ARBA" id="ARBA00022692"/>
    </source>
</evidence>
<protein>
    <submittedName>
        <fullName evidence="7">ATP synthase subunit I</fullName>
    </submittedName>
</protein>
<feature type="transmembrane region" description="Helical" evidence="6">
    <location>
        <begin position="34"/>
        <end position="54"/>
    </location>
</feature>
<dbReference type="Proteomes" id="UP000604481">
    <property type="component" value="Unassembled WGS sequence"/>
</dbReference>
<comment type="caution">
    <text evidence="7">The sequence shown here is derived from an EMBL/GenBank/DDBJ whole genome shotgun (WGS) entry which is preliminary data.</text>
</comment>
<keyword evidence="2" id="KW-1003">Cell membrane</keyword>
<keyword evidence="5 6" id="KW-0472">Membrane</keyword>
<comment type="subcellular location">
    <subcellularLocation>
        <location evidence="1">Cell membrane</location>
        <topology evidence="1">Multi-pass membrane protein</topology>
    </subcellularLocation>
</comment>
<keyword evidence="4 6" id="KW-1133">Transmembrane helix</keyword>
<feature type="transmembrane region" description="Helical" evidence="6">
    <location>
        <begin position="98"/>
        <end position="117"/>
    </location>
</feature>
<accession>A0A8J7K0Q0</accession>
<reference evidence="7 8" key="1">
    <citation type="submission" date="2020-10" db="EMBL/GenBank/DDBJ databases">
        <title>The genome sequence of Chitinilyticum litopenaei 4Y14.</title>
        <authorList>
            <person name="Liu Y."/>
        </authorList>
    </citation>
    <scope>NUCLEOTIDE SEQUENCE [LARGE SCALE GENOMIC DNA]</scope>
    <source>
        <strain evidence="7 8">4Y14</strain>
    </source>
</reference>
<evidence type="ECO:0000256" key="1">
    <source>
        <dbReference type="ARBA" id="ARBA00004651"/>
    </source>
</evidence>
<feature type="transmembrane region" description="Helical" evidence="6">
    <location>
        <begin position="7"/>
        <end position="28"/>
    </location>
</feature>
<dbReference type="AlphaFoldDB" id="A0A8J7K0Q0"/>
<feature type="transmembrane region" description="Helical" evidence="6">
    <location>
        <begin position="75"/>
        <end position="92"/>
    </location>
</feature>
<evidence type="ECO:0000256" key="4">
    <source>
        <dbReference type="ARBA" id="ARBA00022989"/>
    </source>
</evidence>
<name>A0A8J7K0Q0_9NEIS</name>
<keyword evidence="3 6" id="KW-0812">Transmembrane</keyword>
<dbReference type="EMBL" id="JADFUA010000001">
    <property type="protein sequence ID" value="MBE9608216.1"/>
    <property type="molecule type" value="Genomic_DNA"/>
</dbReference>
<dbReference type="RefSeq" id="WP_194114715.1">
    <property type="nucleotide sequence ID" value="NZ_JADFUA010000001.1"/>
</dbReference>
<evidence type="ECO:0000256" key="6">
    <source>
        <dbReference type="SAM" id="Phobius"/>
    </source>
</evidence>
<proteinExistence type="predicted"/>
<evidence type="ECO:0000256" key="5">
    <source>
        <dbReference type="ARBA" id="ARBA00023136"/>
    </source>
</evidence>
<dbReference type="InterPro" id="IPR005598">
    <property type="entry name" value="ATP_synth_I"/>
</dbReference>
<gene>
    <name evidence="7" type="ORF">INR99_02535</name>
</gene>
<sequence>MVKKAQIFGVIRMQVGITVALVLLLALLAGKSAALSGLCGGAISLLGSLLYARIAFRTAYAPPAALLRMHFAAEMAKLALTFVAFAALFVFYRQVAALWVFVGYLAAASAYWFGLLFKFDGKK</sequence>
<dbReference type="Pfam" id="PF03899">
    <property type="entry name" value="ATP-synt_I"/>
    <property type="match status" value="1"/>
</dbReference>
<organism evidence="7 8">
    <name type="scientific">Chitinilyticum piscinae</name>
    <dbReference type="NCBI Taxonomy" id="2866724"/>
    <lineage>
        <taxon>Bacteria</taxon>
        <taxon>Pseudomonadati</taxon>
        <taxon>Pseudomonadota</taxon>
        <taxon>Betaproteobacteria</taxon>
        <taxon>Neisseriales</taxon>
        <taxon>Chitinibacteraceae</taxon>
        <taxon>Chitinilyticum</taxon>
    </lineage>
</organism>
<evidence type="ECO:0000256" key="2">
    <source>
        <dbReference type="ARBA" id="ARBA00022475"/>
    </source>
</evidence>
<evidence type="ECO:0000313" key="8">
    <source>
        <dbReference type="Proteomes" id="UP000604481"/>
    </source>
</evidence>
<keyword evidence="8" id="KW-1185">Reference proteome</keyword>